<dbReference type="AlphaFoldDB" id="B4W1S9"/>
<sequence length="45" mass="5012">MYRMAEQTAVSSSRETRFLGIFDRRYRDVIGVIAIETGAGLVAFG</sequence>
<accession>B4W1S9</accession>
<evidence type="ECO:0000313" key="2">
    <source>
        <dbReference type="Proteomes" id="UP000003835"/>
    </source>
</evidence>
<evidence type="ECO:0000313" key="1">
    <source>
        <dbReference type="EMBL" id="EDX71814.1"/>
    </source>
</evidence>
<dbReference type="HOGENOM" id="CLU_3198448_0_0_3"/>
<name>B4W1S9_9CYAN</name>
<organism evidence="1 2">
    <name type="scientific">Coleofasciculus chthonoplastes PCC 7420</name>
    <dbReference type="NCBI Taxonomy" id="118168"/>
    <lineage>
        <taxon>Bacteria</taxon>
        <taxon>Bacillati</taxon>
        <taxon>Cyanobacteriota</taxon>
        <taxon>Cyanophyceae</taxon>
        <taxon>Coleofasciculales</taxon>
        <taxon>Coleofasciculaceae</taxon>
        <taxon>Coleofasciculus</taxon>
    </lineage>
</organism>
<keyword evidence="2" id="KW-1185">Reference proteome</keyword>
<proteinExistence type="predicted"/>
<gene>
    <name evidence="1" type="ORF">MC7420_6900</name>
</gene>
<dbReference type="EMBL" id="DS989869">
    <property type="protein sequence ID" value="EDX71814.1"/>
    <property type="molecule type" value="Genomic_DNA"/>
</dbReference>
<protein>
    <submittedName>
        <fullName evidence="1">Uncharacterized protein</fullName>
    </submittedName>
</protein>
<reference evidence="1 2" key="1">
    <citation type="submission" date="2008-07" db="EMBL/GenBank/DDBJ databases">
        <authorList>
            <person name="Tandeau de Marsac N."/>
            <person name="Ferriera S."/>
            <person name="Johnson J."/>
            <person name="Kravitz S."/>
            <person name="Beeson K."/>
            <person name="Sutton G."/>
            <person name="Rogers Y.-H."/>
            <person name="Friedman R."/>
            <person name="Frazier M."/>
            <person name="Venter J.C."/>
        </authorList>
    </citation>
    <scope>NUCLEOTIDE SEQUENCE [LARGE SCALE GENOMIC DNA]</scope>
    <source>
        <strain evidence="1 2">PCC 7420</strain>
    </source>
</reference>
<dbReference type="Proteomes" id="UP000003835">
    <property type="component" value="Unassembled WGS sequence"/>
</dbReference>